<dbReference type="OrthoDB" id="7201143at2"/>
<dbReference type="InterPro" id="IPR012762">
    <property type="entry name" value="Ubiq_biosynth_COQ9"/>
</dbReference>
<comment type="pathway">
    <text evidence="1">Cofactor biosynthesis; ubiquinone biosynthesis.</text>
</comment>
<evidence type="ECO:0000256" key="5">
    <source>
        <dbReference type="ARBA" id="ARBA00023121"/>
    </source>
</evidence>
<dbReference type="PANTHER" id="PTHR21427:SF19">
    <property type="entry name" value="UBIQUINONE BIOSYNTHESIS PROTEIN COQ9, MITOCHONDRIAL"/>
    <property type="match status" value="1"/>
</dbReference>
<dbReference type="Pfam" id="PF08511">
    <property type="entry name" value="COQ9"/>
    <property type="match status" value="1"/>
</dbReference>
<dbReference type="RefSeq" id="WP_140926433.1">
    <property type="nucleotide sequence ID" value="NZ_VFSU01000009.1"/>
</dbReference>
<keyword evidence="3" id="KW-0831">Ubiquinone biosynthesis</keyword>
<accession>A0A501XVV2</accession>
<gene>
    <name evidence="8" type="ORF">FJQ54_00890</name>
</gene>
<dbReference type="PANTHER" id="PTHR21427">
    <property type="entry name" value="UBIQUINONE BIOSYNTHESIS PROTEIN COQ9, MITOCHONDRIAL"/>
    <property type="match status" value="1"/>
</dbReference>
<keyword evidence="4" id="KW-0809">Transit peptide</keyword>
<dbReference type="InterPro" id="IPR013718">
    <property type="entry name" value="COQ9_C"/>
</dbReference>
<evidence type="ECO:0000256" key="6">
    <source>
        <dbReference type="ARBA" id="ARBA00058104"/>
    </source>
</evidence>
<protein>
    <submittedName>
        <fullName evidence="8">COQ9 family protein</fullName>
    </submittedName>
</protein>
<dbReference type="GO" id="GO:0008289">
    <property type="term" value="F:lipid binding"/>
    <property type="evidence" value="ECO:0007669"/>
    <property type="project" value="UniProtKB-KW"/>
</dbReference>
<evidence type="ECO:0000313" key="9">
    <source>
        <dbReference type="Proteomes" id="UP000319897"/>
    </source>
</evidence>
<evidence type="ECO:0000256" key="4">
    <source>
        <dbReference type="ARBA" id="ARBA00022946"/>
    </source>
</evidence>
<reference evidence="8 9" key="1">
    <citation type="submission" date="2019-06" db="EMBL/GenBank/DDBJ databases">
        <authorList>
            <person name="Lee I."/>
            <person name="Jang G.I."/>
            <person name="Hwang C.Y."/>
        </authorList>
    </citation>
    <scope>NUCLEOTIDE SEQUENCE [LARGE SCALE GENOMIC DNA]</scope>
    <source>
        <strain evidence="8 9">PAMC 28131</strain>
    </source>
</reference>
<evidence type="ECO:0000256" key="3">
    <source>
        <dbReference type="ARBA" id="ARBA00022688"/>
    </source>
</evidence>
<dbReference type="Gene3D" id="1.10.357.10">
    <property type="entry name" value="Tetracycline Repressor, domain 2"/>
    <property type="match status" value="1"/>
</dbReference>
<proteinExistence type="inferred from homology"/>
<dbReference type="NCBIfam" id="TIGR02396">
    <property type="entry name" value="diverge_rpsU"/>
    <property type="match status" value="1"/>
</dbReference>
<sequence>MANPLSPADMTLDELKPVLAEAMLPHIPFDGWGRTALEAAATDIGILPATARLALPGVAEMLDTHTALADAKMRAALATPEFNALKVREKITLAIRTRLEQAASHKEAIRRAMHLLAQPQNAPLAARLSWRTADSIWRVAGDTATDFNHYSKRALAAAVYSATLLYWLNDDSEGSADTWAFLDRRIANVMQIEKAKARLRPADERPSLSRFLGRLRYPVEG</sequence>
<name>A0A501XVV2_9SPHN</name>
<dbReference type="EMBL" id="VFSU01000009">
    <property type="protein sequence ID" value="TPE64589.1"/>
    <property type="molecule type" value="Genomic_DNA"/>
</dbReference>
<feature type="domain" description="COQ9 C-terminal" evidence="7">
    <location>
        <begin position="123"/>
        <end position="193"/>
    </location>
</feature>
<evidence type="ECO:0000259" key="7">
    <source>
        <dbReference type="Pfam" id="PF08511"/>
    </source>
</evidence>
<evidence type="ECO:0000256" key="1">
    <source>
        <dbReference type="ARBA" id="ARBA00004749"/>
    </source>
</evidence>
<dbReference type="GO" id="GO:0006744">
    <property type="term" value="P:ubiquinone biosynthetic process"/>
    <property type="evidence" value="ECO:0007669"/>
    <property type="project" value="UniProtKB-KW"/>
</dbReference>
<evidence type="ECO:0000313" key="8">
    <source>
        <dbReference type="EMBL" id="TPE64589.1"/>
    </source>
</evidence>
<comment type="caution">
    <text evidence="8">The sequence shown here is derived from an EMBL/GenBank/DDBJ whole genome shotgun (WGS) entry which is preliminary data.</text>
</comment>
<keyword evidence="5" id="KW-0446">Lipid-binding</keyword>
<organism evidence="8 9">
    <name type="scientific">Sandaracinobacter neustonicus</name>
    <dbReference type="NCBI Taxonomy" id="1715348"/>
    <lineage>
        <taxon>Bacteria</taxon>
        <taxon>Pseudomonadati</taxon>
        <taxon>Pseudomonadota</taxon>
        <taxon>Alphaproteobacteria</taxon>
        <taxon>Sphingomonadales</taxon>
        <taxon>Sphingosinicellaceae</taxon>
        <taxon>Sandaracinobacter</taxon>
    </lineage>
</organism>
<comment type="similarity">
    <text evidence="2">Belongs to the COQ9 family.</text>
</comment>
<evidence type="ECO:0000256" key="2">
    <source>
        <dbReference type="ARBA" id="ARBA00010766"/>
    </source>
</evidence>
<comment type="function">
    <text evidence="6">Membrane-associated protein that warps the membrane surface to access and bind aromatic isoprenes with high specificity, including ubiquinone (CoQ) isoprene intermediates and presents them directly to COQ7, therefore facilitating the COQ7-mediated hydroxylase step. Participates in the biosynthesis of coenzyme Q, also named ubiquinone, an essential lipid-soluble electron transporter for aerobic cellular respiration.</text>
</comment>
<dbReference type="AlphaFoldDB" id="A0A501XVV2"/>
<keyword evidence="9" id="KW-1185">Reference proteome</keyword>
<dbReference type="Proteomes" id="UP000319897">
    <property type="component" value="Unassembled WGS sequence"/>
</dbReference>